<dbReference type="PANTHER" id="PTHR24015">
    <property type="entry name" value="OS07G0578800 PROTEIN-RELATED"/>
    <property type="match status" value="1"/>
</dbReference>
<proteinExistence type="predicted"/>
<keyword evidence="4" id="KW-1185">Reference proteome</keyword>
<evidence type="ECO:0000256" key="2">
    <source>
        <dbReference type="PROSITE-ProRule" id="PRU00708"/>
    </source>
</evidence>
<name>A0ABQ9B3H3_9ROSI</name>
<evidence type="ECO:0000313" key="4">
    <source>
        <dbReference type="Proteomes" id="UP001141253"/>
    </source>
</evidence>
<evidence type="ECO:0000256" key="1">
    <source>
        <dbReference type="ARBA" id="ARBA00022737"/>
    </source>
</evidence>
<dbReference type="InterPro" id="IPR011990">
    <property type="entry name" value="TPR-like_helical_dom_sf"/>
</dbReference>
<organism evidence="3 4">
    <name type="scientific">Salix suchowensis</name>
    <dbReference type="NCBI Taxonomy" id="1278906"/>
    <lineage>
        <taxon>Eukaryota</taxon>
        <taxon>Viridiplantae</taxon>
        <taxon>Streptophyta</taxon>
        <taxon>Embryophyta</taxon>
        <taxon>Tracheophyta</taxon>
        <taxon>Spermatophyta</taxon>
        <taxon>Magnoliopsida</taxon>
        <taxon>eudicotyledons</taxon>
        <taxon>Gunneridae</taxon>
        <taxon>Pentapetalae</taxon>
        <taxon>rosids</taxon>
        <taxon>fabids</taxon>
        <taxon>Malpighiales</taxon>
        <taxon>Salicaceae</taxon>
        <taxon>Saliceae</taxon>
        <taxon>Salix</taxon>
    </lineage>
</organism>
<dbReference type="Pfam" id="PF13041">
    <property type="entry name" value="PPR_2"/>
    <property type="match status" value="1"/>
</dbReference>
<comment type="caution">
    <text evidence="3">The sequence shown here is derived from an EMBL/GenBank/DDBJ whole genome shotgun (WGS) entry which is preliminary data.</text>
</comment>
<accession>A0ABQ9B3H3</accession>
<dbReference type="NCBIfam" id="TIGR00756">
    <property type="entry name" value="PPR"/>
    <property type="match status" value="1"/>
</dbReference>
<dbReference type="Proteomes" id="UP001141253">
    <property type="component" value="Chromosome 17"/>
</dbReference>
<evidence type="ECO:0008006" key="5">
    <source>
        <dbReference type="Google" id="ProtNLM"/>
    </source>
</evidence>
<dbReference type="Gene3D" id="1.25.40.10">
    <property type="entry name" value="Tetratricopeptide repeat domain"/>
    <property type="match status" value="2"/>
</dbReference>
<reference evidence="3" key="2">
    <citation type="journal article" date="2023" name="Int. J. Mol. Sci.">
        <title>De Novo Assembly and Annotation of 11 Diverse Shrub Willow (Salix) Genomes Reveals Novel Gene Organization in Sex-Linked Regions.</title>
        <authorList>
            <person name="Hyden B."/>
            <person name="Feng K."/>
            <person name="Yates T.B."/>
            <person name="Jawdy S."/>
            <person name="Cereghino C."/>
            <person name="Smart L.B."/>
            <person name="Muchero W."/>
        </authorList>
    </citation>
    <scope>NUCLEOTIDE SEQUENCE</scope>
    <source>
        <tissue evidence="3">Shoot tip</tissue>
    </source>
</reference>
<reference evidence="3" key="1">
    <citation type="submission" date="2022-10" db="EMBL/GenBank/DDBJ databases">
        <authorList>
            <person name="Hyden B.L."/>
            <person name="Feng K."/>
            <person name="Yates T."/>
            <person name="Jawdy S."/>
            <person name="Smart L.B."/>
            <person name="Muchero W."/>
        </authorList>
    </citation>
    <scope>NUCLEOTIDE SEQUENCE</scope>
    <source>
        <tissue evidence="3">Shoot tip</tissue>
    </source>
</reference>
<dbReference type="InterPro" id="IPR002885">
    <property type="entry name" value="PPR_rpt"/>
</dbReference>
<dbReference type="EMBL" id="JAPFFI010000013">
    <property type="protein sequence ID" value="KAJ6370976.1"/>
    <property type="molecule type" value="Genomic_DNA"/>
</dbReference>
<evidence type="ECO:0000313" key="3">
    <source>
        <dbReference type="EMBL" id="KAJ6370976.1"/>
    </source>
</evidence>
<dbReference type="Pfam" id="PF01535">
    <property type="entry name" value="PPR"/>
    <property type="match status" value="1"/>
</dbReference>
<dbReference type="PROSITE" id="PS51375">
    <property type="entry name" value="PPR"/>
    <property type="match status" value="1"/>
</dbReference>
<sequence>MNSLFSSVLRACSALREFSYGKCIHGRVIKHGFDSNQILGSVLIDLYSKYGSIEEACRLFSCVDNGDVVSWTTMISSLVQAGKWSQALRIYIDMIKACVYPNEFTFVKVLPTAGFLGLQHGKVVHAHLIVFGVELNLVVKTALVHMYSKCQRMDDALREAVVAFQEMEASGVLSNNFTYLSILNACSLTLSLDLGRQIHARVIMTGLEDDLPVGNALVDMYMKCSHGAKKWLENVPRHTVA</sequence>
<dbReference type="InterPro" id="IPR046960">
    <property type="entry name" value="PPR_At4g14850-like_plant"/>
</dbReference>
<keyword evidence="1" id="KW-0677">Repeat</keyword>
<protein>
    <recommendedName>
        <fullName evidence="5">Pentatricopeptide repeat-containing protein</fullName>
    </recommendedName>
</protein>
<gene>
    <name evidence="3" type="ORF">OIU77_001478</name>
</gene>
<feature type="repeat" description="PPR" evidence="2">
    <location>
        <begin position="67"/>
        <end position="101"/>
    </location>
</feature>